<feature type="region of interest" description="Disordered" evidence="1">
    <location>
        <begin position="1"/>
        <end position="71"/>
    </location>
</feature>
<dbReference type="AlphaFoldDB" id="A0A7D5EW68"/>
<organism evidence="2 3">
    <name type="scientific">Microbacterium oleivorans</name>
    <dbReference type="NCBI Taxonomy" id="273677"/>
    <lineage>
        <taxon>Bacteria</taxon>
        <taxon>Bacillati</taxon>
        <taxon>Actinomycetota</taxon>
        <taxon>Actinomycetes</taxon>
        <taxon>Micrococcales</taxon>
        <taxon>Microbacteriaceae</taxon>
        <taxon>Microbacterium</taxon>
    </lineage>
</organism>
<dbReference type="Proteomes" id="UP000509638">
    <property type="component" value="Chromosome"/>
</dbReference>
<protein>
    <submittedName>
        <fullName evidence="2">Multidrug transporter</fullName>
    </submittedName>
</protein>
<evidence type="ECO:0000313" key="2">
    <source>
        <dbReference type="EMBL" id="QLD12432.1"/>
    </source>
</evidence>
<name>A0A7D5EW68_9MICO</name>
<evidence type="ECO:0000313" key="3">
    <source>
        <dbReference type="Proteomes" id="UP000509638"/>
    </source>
</evidence>
<reference evidence="2 3" key="1">
    <citation type="submission" date="2020-06" db="EMBL/GenBank/DDBJ databases">
        <authorList>
            <person name="Jo H."/>
        </authorList>
    </citation>
    <scope>NUCLEOTIDE SEQUENCE [LARGE SCALE GENOMIC DNA]</scope>
    <source>
        <strain evidence="2 3">I46</strain>
    </source>
</reference>
<sequence length="71" mass="7494">MSDSSELQTDEDKRREELLRAGGSTEADAAPRIETSEHDGITRIDIADTAAVRPGPGPGTPEADGDAEMAR</sequence>
<feature type="compositionally biased region" description="Basic and acidic residues" evidence="1">
    <location>
        <begin position="10"/>
        <end position="19"/>
    </location>
</feature>
<dbReference type="RefSeq" id="WP_178013182.1">
    <property type="nucleotide sequence ID" value="NZ_CP058316.1"/>
</dbReference>
<dbReference type="EMBL" id="CP058316">
    <property type="protein sequence ID" value="QLD12432.1"/>
    <property type="molecule type" value="Genomic_DNA"/>
</dbReference>
<feature type="compositionally biased region" description="Basic and acidic residues" evidence="1">
    <location>
        <begin position="29"/>
        <end position="46"/>
    </location>
</feature>
<evidence type="ECO:0000256" key="1">
    <source>
        <dbReference type="SAM" id="MobiDB-lite"/>
    </source>
</evidence>
<proteinExistence type="predicted"/>
<accession>A0A7D5EW68</accession>
<gene>
    <name evidence="2" type="ORF">HW566_12035</name>
</gene>